<organism evidence="2 3">
    <name type="scientific">Musa troglodytarum</name>
    <name type="common">fe'i banana</name>
    <dbReference type="NCBI Taxonomy" id="320322"/>
    <lineage>
        <taxon>Eukaryota</taxon>
        <taxon>Viridiplantae</taxon>
        <taxon>Streptophyta</taxon>
        <taxon>Embryophyta</taxon>
        <taxon>Tracheophyta</taxon>
        <taxon>Spermatophyta</taxon>
        <taxon>Magnoliopsida</taxon>
        <taxon>Liliopsida</taxon>
        <taxon>Zingiberales</taxon>
        <taxon>Musaceae</taxon>
        <taxon>Musa</taxon>
    </lineage>
</organism>
<keyword evidence="3" id="KW-1185">Reference proteome</keyword>
<reference evidence="2" key="1">
    <citation type="submission" date="2022-05" db="EMBL/GenBank/DDBJ databases">
        <title>The Musa troglodytarum L. genome provides insights into the mechanism of non-climacteric behaviour and enrichment of carotenoids.</title>
        <authorList>
            <person name="Wang J."/>
        </authorList>
    </citation>
    <scope>NUCLEOTIDE SEQUENCE</scope>
    <source>
        <tissue evidence="2">Leaf</tissue>
    </source>
</reference>
<accession>A0A9E7FSG8</accession>
<evidence type="ECO:0000313" key="2">
    <source>
        <dbReference type="EMBL" id="URD99177.1"/>
    </source>
</evidence>
<dbReference type="EMBL" id="CP097506">
    <property type="protein sequence ID" value="URD99177.1"/>
    <property type="molecule type" value="Genomic_DNA"/>
</dbReference>
<dbReference type="Proteomes" id="UP001055439">
    <property type="component" value="Chromosome 4"/>
</dbReference>
<feature type="region of interest" description="Disordered" evidence="1">
    <location>
        <begin position="1"/>
        <end position="21"/>
    </location>
</feature>
<proteinExistence type="predicted"/>
<sequence length="62" mass="6766">MATSQHHGVITAQVQRRKPTDVNGMALAEEGMHKFELRTQGEAAQSLDGTRSNHSTIVAARH</sequence>
<feature type="region of interest" description="Disordered" evidence="1">
    <location>
        <begin position="42"/>
        <end position="62"/>
    </location>
</feature>
<gene>
    <name evidence="2" type="ORF">MUK42_35695</name>
</gene>
<evidence type="ECO:0000256" key="1">
    <source>
        <dbReference type="SAM" id="MobiDB-lite"/>
    </source>
</evidence>
<protein>
    <submittedName>
        <fullName evidence="2">Uncharacterized protein</fullName>
    </submittedName>
</protein>
<evidence type="ECO:0000313" key="3">
    <source>
        <dbReference type="Proteomes" id="UP001055439"/>
    </source>
</evidence>
<dbReference type="AlphaFoldDB" id="A0A9E7FSG8"/>
<name>A0A9E7FSG8_9LILI</name>
<feature type="compositionally biased region" description="Polar residues" evidence="1">
    <location>
        <begin position="47"/>
        <end position="56"/>
    </location>
</feature>